<dbReference type="FunCoup" id="A0A067MB60">
    <property type="interactions" value="592"/>
</dbReference>
<dbReference type="GO" id="GO:0016593">
    <property type="term" value="C:Cdc73/Paf1 complex"/>
    <property type="evidence" value="ECO:0007669"/>
    <property type="project" value="InterPro"/>
</dbReference>
<feature type="region of interest" description="Disordered" evidence="4">
    <location>
        <begin position="398"/>
        <end position="425"/>
    </location>
</feature>
<protein>
    <recommendedName>
        <fullName evidence="7">RNA polymerase II-associated protein</fullName>
    </recommendedName>
</protein>
<dbReference type="EMBL" id="KL198046">
    <property type="protein sequence ID" value="KDQ13008.1"/>
    <property type="molecule type" value="Genomic_DNA"/>
</dbReference>
<dbReference type="InterPro" id="IPR007133">
    <property type="entry name" value="RNA_pol_II-assoc_Paf1"/>
</dbReference>
<dbReference type="GO" id="GO:0000993">
    <property type="term" value="F:RNA polymerase II complex binding"/>
    <property type="evidence" value="ECO:0007669"/>
    <property type="project" value="TreeGrafter"/>
</dbReference>
<reference evidence="6" key="1">
    <citation type="journal article" date="2014" name="Proc. Natl. Acad. Sci. U.S.A.">
        <title>Extensive sampling of basidiomycete genomes demonstrates inadequacy of the white-rot/brown-rot paradigm for wood decay fungi.</title>
        <authorList>
            <person name="Riley R."/>
            <person name="Salamov A.A."/>
            <person name="Brown D.W."/>
            <person name="Nagy L.G."/>
            <person name="Floudas D."/>
            <person name="Held B.W."/>
            <person name="Levasseur A."/>
            <person name="Lombard V."/>
            <person name="Morin E."/>
            <person name="Otillar R."/>
            <person name="Lindquist E.A."/>
            <person name="Sun H."/>
            <person name="LaButti K.M."/>
            <person name="Schmutz J."/>
            <person name="Jabbour D."/>
            <person name="Luo H."/>
            <person name="Baker S.E."/>
            <person name="Pisabarro A.G."/>
            <person name="Walton J.D."/>
            <person name="Blanchette R.A."/>
            <person name="Henrissat B."/>
            <person name="Martin F."/>
            <person name="Cullen D."/>
            <person name="Hibbett D.S."/>
            <person name="Grigoriev I.V."/>
        </authorList>
    </citation>
    <scope>NUCLEOTIDE SEQUENCE [LARGE SCALE GENOMIC DNA]</scope>
    <source>
        <strain evidence="6">FD-172 SS1</strain>
    </source>
</reference>
<feature type="region of interest" description="Disordered" evidence="4">
    <location>
        <begin position="73"/>
        <end position="94"/>
    </location>
</feature>
<comment type="similarity">
    <text evidence="2">Belongs to the PAF1 family.</text>
</comment>
<dbReference type="PANTHER" id="PTHR23188:SF12">
    <property type="entry name" value="RNA POLYMERASE II-ASSOCIATED FACTOR 1 HOMOLOG"/>
    <property type="match status" value="1"/>
</dbReference>
<dbReference type="OrthoDB" id="10260285at2759"/>
<organism evidence="5 6">
    <name type="scientific">Botryobasidium botryosum (strain FD-172 SS1)</name>
    <dbReference type="NCBI Taxonomy" id="930990"/>
    <lineage>
        <taxon>Eukaryota</taxon>
        <taxon>Fungi</taxon>
        <taxon>Dikarya</taxon>
        <taxon>Basidiomycota</taxon>
        <taxon>Agaricomycotina</taxon>
        <taxon>Agaricomycetes</taxon>
        <taxon>Cantharellales</taxon>
        <taxon>Botryobasidiaceae</taxon>
        <taxon>Botryobasidium</taxon>
    </lineage>
</organism>
<dbReference type="Proteomes" id="UP000027195">
    <property type="component" value="Unassembled WGS sequence"/>
</dbReference>
<keyword evidence="6" id="KW-1185">Reference proteome</keyword>
<keyword evidence="3" id="KW-0539">Nucleus</keyword>
<dbReference type="STRING" id="930990.A0A067MB60"/>
<accession>A0A067MB60</accession>
<dbReference type="InParanoid" id="A0A067MB60"/>
<evidence type="ECO:0000313" key="6">
    <source>
        <dbReference type="Proteomes" id="UP000027195"/>
    </source>
</evidence>
<evidence type="ECO:0000256" key="3">
    <source>
        <dbReference type="ARBA" id="ARBA00023242"/>
    </source>
</evidence>
<evidence type="ECO:0000256" key="4">
    <source>
        <dbReference type="SAM" id="MobiDB-lite"/>
    </source>
</evidence>
<dbReference type="Pfam" id="PF03985">
    <property type="entry name" value="Paf1"/>
    <property type="match status" value="1"/>
</dbReference>
<name>A0A067MB60_BOTB1</name>
<evidence type="ECO:0008006" key="7">
    <source>
        <dbReference type="Google" id="ProtNLM"/>
    </source>
</evidence>
<dbReference type="AlphaFoldDB" id="A0A067MB60"/>
<dbReference type="GO" id="GO:0003682">
    <property type="term" value="F:chromatin binding"/>
    <property type="evidence" value="ECO:0007669"/>
    <property type="project" value="TreeGrafter"/>
</dbReference>
<dbReference type="HOGENOM" id="CLU_021991_3_0_1"/>
<dbReference type="GO" id="GO:0006368">
    <property type="term" value="P:transcription elongation by RNA polymerase II"/>
    <property type="evidence" value="ECO:0007669"/>
    <property type="project" value="InterPro"/>
</dbReference>
<gene>
    <name evidence="5" type="ORF">BOTBODRAFT_175885</name>
</gene>
<evidence type="ECO:0000256" key="1">
    <source>
        <dbReference type="ARBA" id="ARBA00004123"/>
    </source>
</evidence>
<evidence type="ECO:0000313" key="5">
    <source>
        <dbReference type="EMBL" id="KDQ13008.1"/>
    </source>
</evidence>
<comment type="subcellular location">
    <subcellularLocation>
        <location evidence="1">Nucleus</location>
    </subcellularLocation>
</comment>
<proteinExistence type="inferred from homology"/>
<dbReference type="PANTHER" id="PTHR23188">
    <property type="entry name" value="RNA POLYMERASE II-ASSOCIATED FACTOR 1 HOMOLOG"/>
    <property type="match status" value="1"/>
</dbReference>
<sequence>MSSKKSKLDLLVRVRYSNPLPPPPFPPKLLHIPTDPARYANIEFTANLANEALLPMVVDAECGMPLDLGKWEGLWQGDDNDPGLNPDPHTLPELDPKDEYLVAELGPYSNGLSTSSSFNGPPSTATSSTVNVSWLRKTEYISREGTQRAANISEKPAYDAPIDVSRTAQIRDIEASFDACQSLDLSKLKHPSNPRLTAVEVFDILPDAEIWANEYDLFKFAERPGERLLDQPDSRLDCAILRPMESDGDHFLAYYLTKEDAEAEEFKSRRRVSLPPLDDEDSSATVFHFVRDYETVKIEPEVLNEFLIVLDDGSLSTPTGPPRPKGAYYKNIERRITLRKKRQNKMETVAYTDKWDMINLEHAPFGPEEEEERNETLAEVLDPAFMYSRMDIDADGEAEDEIIGAGGEGGAHESHGAGDVEIGDN</sequence>
<evidence type="ECO:0000256" key="2">
    <source>
        <dbReference type="ARBA" id="ARBA00007560"/>
    </source>
</evidence>